<dbReference type="Proteomes" id="UP000031950">
    <property type="component" value="Unassembled WGS sequence"/>
</dbReference>
<dbReference type="SUPFAM" id="SSF50156">
    <property type="entry name" value="PDZ domain-like"/>
    <property type="match status" value="1"/>
</dbReference>
<proteinExistence type="predicted"/>
<feature type="transmembrane region" description="Helical" evidence="1">
    <location>
        <begin position="84"/>
        <end position="101"/>
    </location>
</feature>
<dbReference type="PATRIC" id="fig|135826.4.peg.2649"/>
<keyword evidence="1" id="KW-0812">Transmembrane</keyword>
<feature type="transmembrane region" description="Helical" evidence="1">
    <location>
        <begin position="137"/>
        <end position="156"/>
    </location>
</feature>
<keyword evidence="1" id="KW-0472">Membrane</keyword>
<dbReference type="InterPro" id="IPR036034">
    <property type="entry name" value="PDZ_sf"/>
</dbReference>
<organism evidence="3 4">
    <name type="scientific">Jeotgalibacillus alimentarius</name>
    <dbReference type="NCBI Taxonomy" id="135826"/>
    <lineage>
        <taxon>Bacteria</taxon>
        <taxon>Bacillati</taxon>
        <taxon>Bacillota</taxon>
        <taxon>Bacilli</taxon>
        <taxon>Bacillales</taxon>
        <taxon>Caryophanaceae</taxon>
        <taxon>Jeotgalibacillus</taxon>
    </lineage>
</organism>
<feature type="transmembrane region" description="Helical" evidence="1">
    <location>
        <begin position="264"/>
        <end position="282"/>
    </location>
</feature>
<name>A0A0C2VQ36_9BACL</name>
<dbReference type="AlphaFoldDB" id="A0A0C2VQ36"/>
<evidence type="ECO:0000256" key="1">
    <source>
        <dbReference type="SAM" id="Phobius"/>
    </source>
</evidence>
<dbReference type="STRING" id="135826.KP77_26630"/>
<dbReference type="SMART" id="SM00228">
    <property type="entry name" value="PDZ"/>
    <property type="match status" value="1"/>
</dbReference>
<feature type="transmembrane region" description="Helical" evidence="1">
    <location>
        <begin position="108"/>
        <end position="125"/>
    </location>
</feature>
<accession>A0A0C2VQ36</accession>
<keyword evidence="4" id="KW-1185">Reference proteome</keyword>
<dbReference type="PROSITE" id="PS50106">
    <property type="entry name" value="PDZ"/>
    <property type="match status" value="1"/>
</dbReference>
<evidence type="ECO:0000259" key="2">
    <source>
        <dbReference type="PROSITE" id="PS50106"/>
    </source>
</evidence>
<evidence type="ECO:0000313" key="4">
    <source>
        <dbReference type="Proteomes" id="UP000031950"/>
    </source>
</evidence>
<dbReference type="InterPro" id="IPR001478">
    <property type="entry name" value="PDZ"/>
</dbReference>
<feature type="transmembrane region" description="Helical" evidence="1">
    <location>
        <begin position="12"/>
        <end position="35"/>
    </location>
</feature>
<protein>
    <recommendedName>
        <fullName evidence="2">PDZ domain-containing protein</fullName>
    </recommendedName>
</protein>
<evidence type="ECO:0000313" key="3">
    <source>
        <dbReference type="EMBL" id="KIL46536.1"/>
    </source>
</evidence>
<dbReference type="OrthoDB" id="198399at2"/>
<reference evidence="3 4" key="1">
    <citation type="submission" date="2015-01" db="EMBL/GenBank/DDBJ databases">
        <title>Genome sequence of Jeotgalibacillus alimentarius.</title>
        <authorList>
            <person name="Goh K.M."/>
            <person name="Chan K.-G."/>
            <person name="Yaakop A.S."/>
            <person name="Ee R."/>
            <person name="Gan H.M."/>
            <person name="Chan C.S."/>
        </authorList>
    </citation>
    <scope>NUCLEOTIDE SEQUENCE [LARGE SCALE GENOMIC DNA]</scope>
    <source>
        <strain evidence="3 4">YKJ-13</strain>
    </source>
</reference>
<dbReference type="Gene3D" id="2.30.42.10">
    <property type="match status" value="1"/>
</dbReference>
<comment type="caution">
    <text evidence="3">The sequence shown here is derived from an EMBL/GenBank/DDBJ whole genome shotgun (WGS) entry which is preliminary data.</text>
</comment>
<dbReference type="RefSeq" id="WP_041123200.1">
    <property type="nucleotide sequence ID" value="NZ_JXRQ01000025.1"/>
</dbReference>
<dbReference type="EMBL" id="JXRQ01000025">
    <property type="protein sequence ID" value="KIL46536.1"/>
    <property type="molecule type" value="Genomic_DNA"/>
</dbReference>
<sequence length="388" mass="42644">MLSNWLNELPGALLSGVLNPVFIIAVLAAVIAGVVRVKRERRDLRTAVKPWYIESFSLIGVSLIIGIVLSGVISGAGFVLETSWIYAVSLLMILFTVTGQFRLLSAGFIFPIAFITMNTMSYFNVTLPDWVPSLPQTFVAAGIIMGLLLIAEGLLIQMNAVKQTSPRFVKTPRGMKAGAFFTKRIWLVPLLIPVPDGLISEAGWWPLLSMGDSYSLMILPAVLGYQLTVVHDLPQSILKVNAAQVIWLGVLTSVLAAGSIWAPYLILASFAIAFAGKVFIMLKTRKVCRRSGYHFINGDKSVMIIDVLPGTPAAKMGLLRGEMIHKVNGQIVSNEREFYQAVQKSRAHCKLEVLNHAGEVRYTQAALYEGQHHQLGLILIDDRKRETA</sequence>
<keyword evidence="1" id="KW-1133">Transmembrane helix</keyword>
<feature type="domain" description="PDZ" evidence="2">
    <location>
        <begin position="292"/>
        <end position="357"/>
    </location>
</feature>
<gene>
    <name evidence="3" type="ORF">KP77_26630</name>
</gene>
<feature type="transmembrane region" description="Helical" evidence="1">
    <location>
        <begin position="56"/>
        <end position="78"/>
    </location>
</feature>